<dbReference type="InterPro" id="IPR002201">
    <property type="entry name" value="Glyco_trans_9"/>
</dbReference>
<comment type="caution">
    <text evidence="3">The sequence shown here is derived from an EMBL/GenBank/DDBJ whole genome shotgun (WGS) entry which is preliminary data.</text>
</comment>
<dbReference type="EMBL" id="BAAABY010000023">
    <property type="protein sequence ID" value="GAA0461393.1"/>
    <property type="molecule type" value="Genomic_DNA"/>
</dbReference>
<evidence type="ECO:0000256" key="1">
    <source>
        <dbReference type="ARBA" id="ARBA00022676"/>
    </source>
</evidence>
<dbReference type="Pfam" id="PF01075">
    <property type="entry name" value="Glyco_transf_9"/>
    <property type="match status" value="1"/>
</dbReference>
<dbReference type="CDD" id="cd03789">
    <property type="entry name" value="GT9_LPS_heptosyltransferase"/>
    <property type="match status" value="1"/>
</dbReference>
<evidence type="ECO:0000256" key="2">
    <source>
        <dbReference type="ARBA" id="ARBA00022679"/>
    </source>
</evidence>
<protein>
    <submittedName>
        <fullName evidence="3">Glycosyltransferase family 9 protein</fullName>
    </submittedName>
</protein>
<dbReference type="Proteomes" id="UP001500909">
    <property type="component" value="Unassembled WGS sequence"/>
</dbReference>
<sequence>MLPGVDEVLVWEAPWEGFSPPDVEDADVAGLIRRVREGAYDTALILTSFHQSPLPAALLLRMAHVGRIGADSRDHPGRLLDVRHRRLPGRHEAEAALDTAAALGFVPEPRDDGRLRVLPPPDTVGLTGNGPYVVVHPGASAPARAWSPYRCAEAVAALADAGHRVVVTGGPAETGLTREVAGPVARDLGGRTDSRSLAGVLRSADVVVSGNTGPAHLAAAVGTPVVSLFSPVVPADRWAPYGVSTIVLGDQQAACAGSRARYCPQPGHPCLDDVTPTDVVLAVQKLLKEST</sequence>
<evidence type="ECO:0000313" key="3">
    <source>
        <dbReference type="EMBL" id="GAA0461393.1"/>
    </source>
</evidence>
<dbReference type="InterPro" id="IPR051199">
    <property type="entry name" value="LPS_LOS_Heptosyltrfase"/>
</dbReference>
<dbReference type="PANTHER" id="PTHR30160:SF1">
    <property type="entry name" value="LIPOPOLYSACCHARIDE 1,2-N-ACETYLGLUCOSAMINETRANSFERASE-RELATED"/>
    <property type="match status" value="1"/>
</dbReference>
<reference evidence="3 4" key="1">
    <citation type="journal article" date="2019" name="Int. J. Syst. Evol. Microbiol.">
        <title>The Global Catalogue of Microorganisms (GCM) 10K type strain sequencing project: providing services to taxonomists for standard genome sequencing and annotation.</title>
        <authorList>
            <consortium name="The Broad Institute Genomics Platform"/>
            <consortium name="The Broad Institute Genome Sequencing Center for Infectious Disease"/>
            <person name="Wu L."/>
            <person name="Ma J."/>
        </authorList>
    </citation>
    <scope>NUCLEOTIDE SEQUENCE [LARGE SCALE GENOMIC DNA]</scope>
    <source>
        <strain evidence="3 4">JCM 4805</strain>
    </source>
</reference>
<organism evidence="3 4">
    <name type="scientific">Streptomyces olivaceiscleroticus</name>
    <dbReference type="NCBI Taxonomy" id="68245"/>
    <lineage>
        <taxon>Bacteria</taxon>
        <taxon>Bacillati</taxon>
        <taxon>Actinomycetota</taxon>
        <taxon>Actinomycetes</taxon>
        <taxon>Kitasatosporales</taxon>
        <taxon>Streptomycetaceae</taxon>
        <taxon>Streptomyces</taxon>
    </lineage>
</organism>
<gene>
    <name evidence="3" type="ORF">GCM10010361_26540</name>
</gene>
<evidence type="ECO:0000313" key="4">
    <source>
        <dbReference type="Proteomes" id="UP001500909"/>
    </source>
</evidence>
<proteinExistence type="predicted"/>
<keyword evidence="2" id="KW-0808">Transferase</keyword>
<dbReference type="SUPFAM" id="SSF53756">
    <property type="entry name" value="UDP-Glycosyltransferase/glycogen phosphorylase"/>
    <property type="match status" value="1"/>
</dbReference>
<dbReference type="Gene3D" id="3.40.50.2000">
    <property type="entry name" value="Glycogen Phosphorylase B"/>
    <property type="match status" value="2"/>
</dbReference>
<keyword evidence="4" id="KW-1185">Reference proteome</keyword>
<dbReference type="PANTHER" id="PTHR30160">
    <property type="entry name" value="TETRAACYLDISACCHARIDE 4'-KINASE-RELATED"/>
    <property type="match status" value="1"/>
</dbReference>
<keyword evidence="1" id="KW-0328">Glycosyltransferase</keyword>
<name>A0ABN0ZXR4_9ACTN</name>
<accession>A0ABN0ZXR4</accession>